<dbReference type="EMBL" id="BMAV01026524">
    <property type="protein sequence ID" value="GFS51114.1"/>
    <property type="molecule type" value="Genomic_DNA"/>
</dbReference>
<protein>
    <submittedName>
        <fullName evidence="1">Uncharacterized protein</fullName>
    </submittedName>
</protein>
<name>A0A8X6MH53_9ARAC</name>
<dbReference type="OrthoDB" id="422663at2759"/>
<reference evidence="1" key="1">
    <citation type="submission" date="2020-08" db="EMBL/GenBank/DDBJ databases">
        <title>Multicomponent nature underlies the extraordinary mechanical properties of spider dragline silk.</title>
        <authorList>
            <person name="Kono N."/>
            <person name="Nakamura H."/>
            <person name="Mori M."/>
            <person name="Yoshida Y."/>
            <person name="Ohtoshi R."/>
            <person name="Malay A.D."/>
            <person name="Moran D.A.P."/>
            <person name="Tomita M."/>
            <person name="Numata K."/>
            <person name="Arakawa K."/>
        </authorList>
    </citation>
    <scope>NUCLEOTIDE SEQUENCE</scope>
</reference>
<accession>A0A8X6MH53</accession>
<comment type="caution">
    <text evidence="1">The sequence shown here is derived from an EMBL/GenBank/DDBJ whole genome shotgun (WGS) entry which is preliminary data.</text>
</comment>
<dbReference type="Proteomes" id="UP000886998">
    <property type="component" value="Unassembled WGS sequence"/>
</dbReference>
<evidence type="ECO:0000313" key="2">
    <source>
        <dbReference type="Proteomes" id="UP000886998"/>
    </source>
</evidence>
<sequence>MRHVLCYKALHLGHVAKSFCIREAPSQLNVLGHSQRFSQPRMKSVRPVKRKLQSVSEFDSGLSLIKSEGKHKKKRTR</sequence>
<evidence type="ECO:0000313" key="1">
    <source>
        <dbReference type="EMBL" id="GFS51114.1"/>
    </source>
</evidence>
<gene>
    <name evidence="1" type="ORF">TNIN_336561</name>
</gene>
<organism evidence="1 2">
    <name type="scientific">Trichonephila inaurata madagascariensis</name>
    <dbReference type="NCBI Taxonomy" id="2747483"/>
    <lineage>
        <taxon>Eukaryota</taxon>
        <taxon>Metazoa</taxon>
        <taxon>Ecdysozoa</taxon>
        <taxon>Arthropoda</taxon>
        <taxon>Chelicerata</taxon>
        <taxon>Arachnida</taxon>
        <taxon>Araneae</taxon>
        <taxon>Araneomorphae</taxon>
        <taxon>Entelegynae</taxon>
        <taxon>Araneoidea</taxon>
        <taxon>Nephilidae</taxon>
        <taxon>Trichonephila</taxon>
        <taxon>Trichonephila inaurata</taxon>
    </lineage>
</organism>
<proteinExistence type="predicted"/>
<dbReference type="AlphaFoldDB" id="A0A8X6MH53"/>
<keyword evidence="2" id="KW-1185">Reference proteome</keyword>